<evidence type="ECO:0000313" key="3">
    <source>
        <dbReference type="EMBL" id="CAE7191573.1"/>
    </source>
</evidence>
<dbReference type="Pfam" id="PF01145">
    <property type="entry name" value="Band_7"/>
    <property type="match status" value="2"/>
</dbReference>
<dbReference type="SUPFAM" id="SSF117892">
    <property type="entry name" value="Band 7/SPFH domain"/>
    <property type="match status" value="2"/>
</dbReference>
<dbReference type="SMART" id="SM00244">
    <property type="entry name" value="PHB"/>
    <property type="match status" value="2"/>
</dbReference>
<dbReference type="InterPro" id="IPR050710">
    <property type="entry name" value="Band7/mec-2_domain"/>
</dbReference>
<dbReference type="Gene3D" id="3.30.479.30">
    <property type="entry name" value="Band 7 domain"/>
    <property type="match status" value="2"/>
</dbReference>
<feature type="domain" description="Band 7" evidence="2">
    <location>
        <begin position="310"/>
        <end position="468"/>
    </location>
</feature>
<evidence type="ECO:0000256" key="1">
    <source>
        <dbReference type="SAM" id="MobiDB-lite"/>
    </source>
</evidence>
<dbReference type="PANTHER" id="PTHR43327">
    <property type="entry name" value="STOMATIN-LIKE PROTEIN 2, MITOCHONDRIAL"/>
    <property type="match status" value="1"/>
</dbReference>
<accession>A0A812J203</accession>
<dbReference type="EMBL" id="CAJNJA010005497">
    <property type="protein sequence ID" value="CAE7191573.1"/>
    <property type="molecule type" value="Genomic_DNA"/>
</dbReference>
<dbReference type="PANTHER" id="PTHR43327:SF10">
    <property type="entry name" value="STOMATIN-LIKE PROTEIN 2, MITOCHONDRIAL"/>
    <property type="match status" value="1"/>
</dbReference>
<dbReference type="CDD" id="cd03407">
    <property type="entry name" value="SPFH_like_u4"/>
    <property type="match status" value="2"/>
</dbReference>
<protein>
    <submittedName>
        <fullName evidence="3">HIR1 protein</fullName>
    </submittedName>
</protein>
<evidence type="ECO:0000259" key="2">
    <source>
        <dbReference type="SMART" id="SM00244"/>
    </source>
</evidence>
<feature type="domain" description="Band 7" evidence="2">
    <location>
        <begin position="11"/>
        <end position="169"/>
    </location>
</feature>
<name>A0A812J203_9DINO</name>
<organism evidence="3 4">
    <name type="scientific">Symbiodinium necroappetens</name>
    <dbReference type="NCBI Taxonomy" id="1628268"/>
    <lineage>
        <taxon>Eukaryota</taxon>
        <taxon>Sar</taxon>
        <taxon>Alveolata</taxon>
        <taxon>Dinophyceae</taxon>
        <taxon>Suessiales</taxon>
        <taxon>Symbiodiniaceae</taxon>
        <taxon>Symbiodinium</taxon>
    </lineage>
</organism>
<dbReference type="InterPro" id="IPR001107">
    <property type="entry name" value="Band_7"/>
</dbReference>
<comment type="caution">
    <text evidence="3">The sequence shown here is derived from an EMBL/GenBank/DDBJ whole genome shotgun (WGS) entry which is preliminary data.</text>
</comment>
<dbReference type="OrthoDB" id="434619at2759"/>
<dbReference type="AlphaFoldDB" id="A0A812J203"/>
<dbReference type="InterPro" id="IPR036013">
    <property type="entry name" value="Band_7/SPFH_dom_sf"/>
</dbReference>
<evidence type="ECO:0000313" key="4">
    <source>
        <dbReference type="Proteomes" id="UP000601435"/>
    </source>
</evidence>
<feature type="compositionally biased region" description="Basic residues" evidence="1">
    <location>
        <begin position="286"/>
        <end position="297"/>
    </location>
</feature>
<keyword evidence="4" id="KW-1185">Reference proteome</keyword>
<feature type="region of interest" description="Disordered" evidence="1">
    <location>
        <begin position="262"/>
        <end position="310"/>
    </location>
</feature>
<dbReference type="Proteomes" id="UP000601435">
    <property type="component" value="Unassembled WGS sequence"/>
</dbReference>
<gene>
    <name evidence="3" type="primary">HIR1</name>
    <name evidence="3" type="ORF">SNEC2469_LOCUS1175</name>
</gene>
<feature type="region of interest" description="Disordered" evidence="1">
    <location>
        <begin position="572"/>
        <end position="600"/>
    </location>
</feature>
<proteinExistence type="predicted"/>
<reference evidence="3" key="1">
    <citation type="submission" date="2021-02" db="EMBL/GenBank/DDBJ databases">
        <authorList>
            <person name="Dougan E. K."/>
            <person name="Rhodes N."/>
            <person name="Thang M."/>
            <person name="Chan C."/>
        </authorList>
    </citation>
    <scope>NUCLEOTIDE SEQUENCE</scope>
</reference>
<sequence>MALNIDAWTCCCLSCIPTGSIGVVQKFGEYQGWQEPGCNCICFPCTTVLPVSLAVNQLTCKSECKTKDNVTVVVVTAVQYRILKDMVKVATFDIASPHDQIRAEVDNVLRSTIPSMTLDESYEAKEKMVAEILESVRKAMGQYGYEILNVLITDIRPEKSVLDAMNEINASRRRREAAVEKGEANKLLKIKASEADAEAKRLAGVGMANMRAAMAQGFQDSMKFMKESGMNEKEAMHMMIMTQYLDTLRDFAGSHGSSVVPSCDGPFKTSKNPISSQKPKPQTPHPPKKKKKKKKKSSVPAGASSDSANCGISDPAAGSIGVVQKFGAYQGWQEPGCSCICFPCTTVLPVSLAVNQLTCKSDCKTKDNVTVVTVTAVQYRILKDMVKVATFDIASPHDQIRAEVDNVLRSTIPSMTLDESYEAKEKMVAEILESVRQAMGQYGYEIVNVLITDIRPEKSVLNAMNEINASRRRREAAFEKGEADKLLKIKASEADAEAKRLAGVGMGNMRAAMAQGFQDSMKFMKESGMNEKEAMHMMIMTQYLDTLKEFASTHGSIVVPHGPSAVRDLRSQISKPAGPSGAVPQRASSPKLCWTEDSAQ</sequence>